<organism evidence="9 10">
    <name type="scientific">Mycobacterium dioxanotrophicus</name>
    <dbReference type="NCBI Taxonomy" id="482462"/>
    <lineage>
        <taxon>Bacteria</taxon>
        <taxon>Bacillati</taxon>
        <taxon>Actinomycetota</taxon>
        <taxon>Actinomycetes</taxon>
        <taxon>Mycobacteriales</taxon>
        <taxon>Mycobacteriaceae</taxon>
        <taxon>Mycobacterium</taxon>
    </lineage>
</organism>
<dbReference type="AlphaFoldDB" id="A0A1Y0CH33"/>
<evidence type="ECO:0000256" key="2">
    <source>
        <dbReference type="ARBA" id="ARBA00022617"/>
    </source>
</evidence>
<keyword evidence="2 7" id="KW-0349">Heme</keyword>
<evidence type="ECO:0000313" key="10">
    <source>
        <dbReference type="Proteomes" id="UP000195331"/>
    </source>
</evidence>
<dbReference type="InterPro" id="IPR002401">
    <property type="entry name" value="Cyt_P450_E_grp-I"/>
</dbReference>
<dbReference type="GO" id="GO:0016705">
    <property type="term" value="F:oxidoreductase activity, acting on paired donors, with incorporation or reduction of molecular oxygen"/>
    <property type="evidence" value="ECO:0007669"/>
    <property type="project" value="InterPro"/>
</dbReference>
<dbReference type="InterPro" id="IPR017972">
    <property type="entry name" value="Cyt_P450_CS"/>
</dbReference>
<dbReference type="GO" id="GO:0020037">
    <property type="term" value="F:heme binding"/>
    <property type="evidence" value="ECO:0007669"/>
    <property type="project" value="InterPro"/>
</dbReference>
<evidence type="ECO:0000313" key="9">
    <source>
        <dbReference type="EMBL" id="ART74317.1"/>
    </source>
</evidence>
<evidence type="ECO:0000256" key="3">
    <source>
        <dbReference type="ARBA" id="ARBA00022723"/>
    </source>
</evidence>
<dbReference type="PRINTS" id="PR00385">
    <property type="entry name" value="P450"/>
</dbReference>
<feature type="binding site" description="axial binding residue" evidence="7">
    <location>
        <position position="422"/>
    </location>
    <ligand>
        <name>heme</name>
        <dbReference type="ChEBI" id="CHEBI:30413"/>
    </ligand>
    <ligandPart>
        <name>Fe</name>
        <dbReference type="ChEBI" id="CHEBI:18248"/>
    </ligandPart>
</feature>
<dbReference type="InterPro" id="IPR050196">
    <property type="entry name" value="Cytochrome_P450_Monoox"/>
</dbReference>
<dbReference type="Pfam" id="PF00067">
    <property type="entry name" value="p450"/>
    <property type="match status" value="1"/>
</dbReference>
<dbReference type="PROSITE" id="PS00086">
    <property type="entry name" value="CYTOCHROME_P450"/>
    <property type="match status" value="1"/>
</dbReference>
<dbReference type="GO" id="GO:0005506">
    <property type="term" value="F:iron ion binding"/>
    <property type="evidence" value="ECO:0007669"/>
    <property type="project" value="InterPro"/>
</dbReference>
<accession>A0A1Y0CH33</accession>
<keyword evidence="6 8" id="KW-0503">Monooxygenase</keyword>
<comment type="similarity">
    <text evidence="1 8">Belongs to the cytochrome P450 family.</text>
</comment>
<dbReference type="Proteomes" id="UP000195331">
    <property type="component" value="Plasmid unnamed2"/>
</dbReference>
<sequence length="473" mass="52774">MRRRKSQSLDYVRLGRCVVVETTREQTVADLPLAPINPLPYKQKREALRNFHTGTDILRDAGGPVTRFSLGPRWLMPPIVLATSPQGIRDIVSVRDGSIDKTSAVGRELRRMLGGNLFVLPHQEWLPRRRTLQPVFTKKRVDSFGAHMAEATETVVSTWTDGAQISLDEQARTLTMRALGRSVLGLDLDQRADAVAEPLREATSYAVRRALKPVHAPEWLPTPARRRAREAADTIRRLAAEIVRECRADPERDAPLVQALIAARDPDTGQPLSDDEIRDELVIFLFAGHDTTATTLTYALWQLGRNPDIQDRVAQEVSGLGDRLLTPGDVEQLGYTVQVLREALRLCPPGPTGTRMAIEDVEVAGYRVEAGTMLVFGRMSVQRDPALWEDPLRFDPERFRPEAMKGRDRWQYVPFGGGPRSCIGDHFAMLEATLALGTIIRHVRLTSLEDDFPLAVPFTMVPGGPIPARVAMR</sequence>
<evidence type="ECO:0000256" key="5">
    <source>
        <dbReference type="ARBA" id="ARBA00023004"/>
    </source>
</evidence>
<name>A0A1Y0CH33_9MYCO</name>
<dbReference type="SUPFAM" id="SSF48264">
    <property type="entry name" value="Cytochrome P450"/>
    <property type="match status" value="1"/>
</dbReference>
<dbReference type="PANTHER" id="PTHR24291">
    <property type="entry name" value="CYTOCHROME P450 FAMILY 4"/>
    <property type="match status" value="1"/>
</dbReference>
<evidence type="ECO:0000256" key="1">
    <source>
        <dbReference type="ARBA" id="ARBA00010617"/>
    </source>
</evidence>
<dbReference type="KEGG" id="mdx:BTO20_37465"/>
<protein>
    <submittedName>
        <fullName evidence="9">Cytochrome P450</fullName>
    </submittedName>
</protein>
<dbReference type="InterPro" id="IPR001128">
    <property type="entry name" value="Cyt_P450"/>
</dbReference>
<dbReference type="PANTHER" id="PTHR24291:SF50">
    <property type="entry name" value="BIFUNCTIONAL ALBAFLAVENONE MONOOXYGENASE_TERPENE SYNTHASE"/>
    <property type="match status" value="1"/>
</dbReference>
<keyword evidence="3 7" id="KW-0479">Metal-binding</keyword>
<proteinExistence type="inferred from homology"/>
<comment type="cofactor">
    <cofactor evidence="7">
        <name>heme</name>
        <dbReference type="ChEBI" id="CHEBI:30413"/>
    </cofactor>
</comment>
<dbReference type="EMBL" id="CP020811">
    <property type="protein sequence ID" value="ART74317.1"/>
    <property type="molecule type" value="Genomic_DNA"/>
</dbReference>
<evidence type="ECO:0000256" key="4">
    <source>
        <dbReference type="ARBA" id="ARBA00023002"/>
    </source>
</evidence>
<dbReference type="OrthoDB" id="7376058at2"/>
<dbReference type="PRINTS" id="PR00463">
    <property type="entry name" value="EP450I"/>
</dbReference>
<evidence type="ECO:0000256" key="6">
    <source>
        <dbReference type="ARBA" id="ARBA00023033"/>
    </source>
</evidence>
<keyword evidence="10" id="KW-1185">Reference proteome</keyword>
<keyword evidence="5 7" id="KW-0408">Iron</keyword>
<dbReference type="Gene3D" id="1.10.630.10">
    <property type="entry name" value="Cytochrome P450"/>
    <property type="match status" value="1"/>
</dbReference>
<keyword evidence="9" id="KW-0614">Plasmid</keyword>
<evidence type="ECO:0000256" key="7">
    <source>
        <dbReference type="PIRSR" id="PIRSR602401-1"/>
    </source>
</evidence>
<gene>
    <name evidence="9" type="ORF">BTO20_37465</name>
</gene>
<reference evidence="9 10" key="1">
    <citation type="submission" date="2017-04" db="EMBL/GenBank/DDBJ databases">
        <title>Whole Genome Sequence of 1,4-Dioxane Degrading Bacterium Mycobacterium dioxanotrophicus PH-06.</title>
        <authorList>
            <person name="He Y."/>
        </authorList>
    </citation>
    <scope>NUCLEOTIDE SEQUENCE [LARGE SCALE GENOMIC DNA]</scope>
    <source>
        <strain evidence="9 10">PH-06</strain>
        <plasmid evidence="9 10">unnamed2</plasmid>
    </source>
</reference>
<dbReference type="GO" id="GO:0004497">
    <property type="term" value="F:monooxygenase activity"/>
    <property type="evidence" value="ECO:0007669"/>
    <property type="project" value="UniProtKB-KW"/>
</dbReference>
<keyword evidence="4 8" id="KW-0560">Oxidoreductase</keyword>
<geneLocation type="plasmid" evidence="9 10">
    <name>unnamed2</name>
</geneLocation>
<dbReference type="InterPro" id="IPR036396">
    <property type="entry name" value="Cyt_P450_sf"/>
</dbReference>
<evidence type="ECO:0000256" key="8">
    <source>
        <dbReference type="RuleBase" id="RU000461"/>
    </source>
</evidence>